<gene>
    <name evidence="2" type="ORF">CUNI_LOCUS21558</name>
</gene>
<dbReference type="Proteomes" id="UP000678393">
    <property type="component" value="Unassembled WGS sequence"/>
</dbReference>
<dbReference type="GO" id="GO:0004077">
    <property type="term" value="F:biotin--[biotin carboxyl-carrier protein] ligase activity"/>
    <property type="evidence" value="ECO:0007669"/>
    <property type="project" value="TreeGrafter"/>
</dbReference>
<organism evidence="2 3">
    <name type="scientific">Candidula unifasciata</name>
    <dbReference type="NCBI Taxonomy" id="100452"/>
    <lineage>
        <taxon>Eukaryota</taxon>
        <taxon>Metazoa</taxon>
        <taxon>Spiralia</taxon>
        <taxon>Lophotrochozoa</taxon>
        <taxon>Mollusca</taxon>
        <taxon>Gastropoda</taxon>
        <taxon>Heterobranchia</taxon>
        <taxon>Euthyneura</taxon>
        <taxon>Panpulmonata</taxon>
        <taxon>Eupulmonata</taxon>
        <taxon>Stylommatophora</taxon>
        <taxon>Helicina</taxon>
        <taxon>Helicoidea</taxon>
        <taxon>Geomitridae</taxon>
        <taxon>Candidula</taxon>
    </lineage>
</organism>
<feature type="domain" description="BPL/LPL catalytic" evidence="1">
    <location>
        <begin position="7"/>
        <end position="206"/>
    </location>
</feature>
<dbReference type="SUPFAM" id="SSF55681">
    <property type="entry name" value="Class II aaRS and biotin synthetases"/>
    <property type="match status" value="1"/>
</dbReference>
<dbReference type="PANTHER" id="PTHR12835">
    <property type="entry name" value="BIOTIN PROTEIN LIGASE"/>
    <property type="match status" value="1"/>
</dbReference>
<evidence type="ECO:0000313" key="2">
    <source>
        <dbReference type="EMBL" id="CAG5136000.1"/>
    </source>
</evidence>
<dbReference type="InterPro" id="IPR004143">
    <property type="entry name" value="BPL_LPL_catalytic"/>
</dbReference>
<dbReference type="PANTHER" id="PTHR12835:SF5">
    <property type="entry name" value="BIOTIN--PROTEIN LIGASE"/>
    <property type="match status" value="1"/>
</dbReference>
<dbReference type="InterPro" id="IPR045864">
    <property type="entry name" value="aa-tRNA-synth_II/BPL/LPL"/>
</dbReference>
<name>A0A8S4A627_9EUPU</name>
<dbReference type="Gene3D" id="3.30.930.10">
    <property type="entry name" value="Bira Bifunctional Protein, Domain 2"/>
    <property type="match status" value="1"/>
</dbReference>
<protein>
    <recommendedName>
        <fullName evidence="1">BPL/LPL catalytic domain-containing protein</fullName>
    </recommendedName>
</protein>
<keyword evidence="3" id="KW-1185">Reference proteome</keyword>
<evidence type="ECO:0000259" key="1">
    <source>
        <dbReference type="PROSITE" id="PS51733"/>
    </source>
</evidence>
<accession>A0A8S4A627</accession>
<sequence length="372" mass="41609">MERFDVDSFQKQLRSSKIGRKFVYVDVTGSTMDDARRLGHEVKEYPHGTVVMSERQTKARGARDHRWDATNTGNIYASVVLHMPPFGRTFEGRFDLEVAACLAVLQVVRKYGIPKVVPKWPNDLWVRGHKLAGFLVEDGRLDIPGTTDCLFILGMGINVNADVRRSSDLQSIATSMVCERDGQFVDREKFLADVCLQLEQTLANKKEDNYQMFLRENLFQKDCDISVSNNLGKMLDGKFVTICKNWDVKFVDTLTGKIMKGSSAVYTVRPKVFNKITLVFTSTHSTDLDSTLSKWLTSIVDTSKYIVCSVPESAITTTDEWMKKCSLLVLVEDVNNKELVTTKIGLYLQSGGSVMAYGRAAAFAAGVFGLSS</sequence>
<comment type="caution">
    <text evidence="2">The sequence shown here is derived from an EMBL/GenBank/DDBJ whole genome shotgun (WGS) entry which is preliminary data.</text>
</comment>
<dbReference type="Pfam" id="PF03099">
    <property type="entry name" value="BPL_LplA_LipB"/>
    <property type="match status" value="1"/>
</dbReference>
<reference evidence="2" key="1">
    <citation type="submission" date="2021-04" db="EMBL/GenBank/DDBJ databases">
        <authorList>
            <consortium name="Molecular Ecology Group"/>
        </authorList>
    </citation>
    <scope>NUCLEOTIDE SEQUENCE</scope>
</reference>
<dbReference type="AlphaFoldDB" id="A0A8S4A627"/>
<dbReference type="PROSITE" id="PS51733">
    <property type="entry name" value="BPL_LPL_CATALYTIC"/>
    <property type="match status" value="1"/>
</dbReference>
<dbReference type="EMBL" id="CAJHNH020008477">
    <property type="protein sequence ID" value="CAG5136000.1"/>
    <property type="molecule type" value="Genomic_DNA"/>
</dbReference>
<evidence type="ECO:0000313" key="3">
    <source>
        <dbReference type="Proteomes" id="UP000678393"/>
    </source>
</evidence>
<proteinExistence type="predicted"/>
<dbReference type="OrthoDB" id="10250105at2759"/>
<dbReference type="GO" id="GO:0005737">
    <property type="term" value="C:cytoplasm"/>
    <property type="evidence" value="ECO:0007669"/>
    <property type="project" value="TreeGrafter"/>
</dbReference>